<dbReference type="Gene3D" id="1.10.3720.10">
    <property type="entry name" value="MetI-like"/>
    <property type="match status" value="1"/>
</dbReference>
<dbReference type="GO" id="GO:0022857">
    <property type="term" value="F:transmembrane transporter activity"/>
    <property type="evidence" value="ECO:0007669"/>
    <property type="project" value="InterPro"/>
</dbReference>
<dbReference type="InterPro" id="IPR035906">
    <property type="entry name" value="MetI-like_sf"/>
</dbReference>
<evidence type="ECO:0000256" key="8">
    <source>
        <dbReference type="ARBA" id="ARBA00022970"/>
    </source>
</evidence>
<dbReference type="FunFam" id="1.10.3720.10:FF:000033">
    <property type="entry name" value="Polar amino acid ABC transporter permease"/>
    <property type="match status" value="1"/>
</dbReference>
<dbReference type="InterPro" id="IPR000515">
    <property type="entry name" value="MetI-like"/>
</dbReference>
<keyword evidence="14" id="KW-1185">Reference proteome</keyword>
<keyword evidence="8" id="KW-0029">Amino-acid transport</keyword>
<evidence type="ECO:0000313" key="14">
    <source>
        <dbReference type="Proteomes" id="UP000594001"/>
    </source>
</evidence>
<feature type="transmembrane region" description="Helical" evidence="11">
    <location>
        <begin position="54"/>
        <end position="75"/>
    </location>
</feature>
<keyword evidence="5 11" id="KW-0813">Transport</keyword>
<dbReference type="RefSeq" id="WP_350331584.1">
    <property type="nucleotide sequence ID" value="NZ_CP054719.1"/>
</dbReference>
<feature type="domain" description="ABC transmembrane type-1" evidence="12">
    <location>
        <begin position="18"/>
        <end position="207"/>
    </location>
</feature>
<dbReference type="InterPro" id="IPR010065">
    <property type="entry name" value="AA_ABC_transptr_permease_3TM"/>
</dbReference>
<dbReference type="EMBL" id="CP054719">
    <property type="protein sequence ID" value="QOL20029.1"/>
    <property type="molecule type" value="Genomic_DNA"/>
</dbReference>
<keyword evidence="6" id="KW-1003">Cell membrane</keyword>
<dbReference type="GO" id="GO:0043190">
    <property type="term" value="C:ATP-binding cassette (ABC) transporter complex"/>
    <property type="evidence" value="ECO:0007669"/>
    <property type="project" value="InterPro"/>
</dbReference>
<keyword evidence="10 11" id="KW-0472">Membrane</keyword>
<dbReference type="InterPro" id="IPR043429">
    <property type="entry name" value="ArtM/GltK/GlnP/TcyL/YhdX-like"/>
</dbReference>
<comment type="function">
    <text evidence="1">Part of the binding-protein-dependent transport system for glutamine; probably responsible for the translocation of the substrate across the membrane.</text>
</comment>
<dbReference type="PANTHER" id="PTHR30614">
    <property type="entry name" value="MEMBRANE COMPONENT OF AMINO ACID ABC TRANSPORTER"/>
    <property type="match status" value="1"/>
</dbReference>
<dbReference type="AlphaFoldDB" id="A0A7L9RU26"/>
<dbReference type="PROSITE" id="PS50928">
    <property type="entry name" value="ABC_TM1"/>
    <property type="match status" value="1"/>
</dbReference>
<evidence type="ECO:0000256" key="11">
    <source>
        <dbReference type="RuleBase" id="RU363032"/>
    </source>
</evidence>
<dbReference type="KEGG" id="pbal:CPBP_00806"/>
<organism evidence="13 14">
    <name type="scientific">Candidatus Bodocaedibacter vickermanii</name>
    <dbReference type="NCBI Taxonomy" id="2741701"/>
    <lineage>
        <taxon>Bacteria</taxon>
        <taxon>Pseudomonadati</taxon>
        <taxon>Pseudomonadota</taxon>
        <taxon>Alphaproteobacteria</taxon>
        <taxon>Holosporales</taxon>
        <taxon>Candidatus Paracaedibacteraceae</taxon>
        <taxon>Candidatus Bodocaedibacter</taxon>
    </lineage>
</organism>
<sequence>MKFGNLGKDEIEFILGGLWVSLKFTAISVVGGVFMGTLLTFFRFSQSRLLEFISAAYVSIFRGVPLIVQLCLIYFGTTIIFGWRLSTFAAGVMVFSLNSGAYVSEIFRAGIQSVPSGQYEAAMSLGVPYWRRMKDIILPQAIRNVLPSLVNEFINLFKESAIVGVIGETDLMRRSQMVAAHKFTYFEPFIVAALCYYVMVLIFSYGGRIIERKFRSRT</sequence>
<dbReference type="Pfam" id="PF00528">
    <property type="entry name" value="BPD_transp_1"/>
    <property type="match status" value="1"/>
</dbReference>
<evidence type="ECO:0000256" key="4">
    <source>
        <dbReference type="ARBA" id="ARBA00016506"/>
    </source>
</evidence>
<dbReference type="NCBIfam" id="TIGR01726">
    <property type="entry name" value="HEQRo_perm_3TM"/>
    <property type="match status" value="1"/>
</dbReference>
<evidence type="ECO:0000256" key="5">
    <source>
        <dbReference type="ARBA" id="ARBA00022448"/>
    </source>
</evidence>
<protein>
    <recommendedName>
        <fullName evidence="4">Putative glutamine transport system permease protein GlnP</fullName>
    </recommendedName>
</protein>
<keyword evidence="7 11" id="KW-0812">Transmembrane</keyword>
<dbReference type="GO" id="GO:0006865">
    <property type="term" value="P:amino acid transport"/>
    <property type="evidence" value="ECO:0007669"/>
    <property type="project" value="UniProtKB-KW"/>
</dbReference>
<comment type="subcellular location">
    <subcellularLocation>
        <location evidence="2">Cell inner membrane</location>
        <topology evidence="2">Multi-pass membrane protein</topology>
    </subcellularLocation>
    <subcellularLocation>
        <location evidence="11">Cell membrane</location>
        <topology evidence="11">Multi-pass membrane protein</topology>
    </subcellularLocation>
</comment>
<evidence type="ECO:0000256" key="2">
    <source>
        <dbReference type="ARBA" id="ARBA00004429"/>
    </source>
</evidence>
<proteinExistence type="inferred from homology"/>
<dbReference type="SUPFAM" id="SSF161098">
    <property type="entry name" value="MetI-like"/>
    <property type="match status" value="1"/>
</dbReference>
<evidence type="ECO:0000256" key="3">
    <source>
        <dbReference type="ARBA" id="ARBA00010072"/>
    </source>
</evidence>
<evidence type="ECO:0000256" key="7">
    <source>
        <dbReference type="ARBA" id="ARBA00022692"/>
    </source>
</evidence>
<evidence type="ECO:0000256" key="6">
    <source>
        <dbReference type="ARBA" id="ARBA00022475"/>
    </source>
</evidence>
<evidence type="ECO:0000259" key="12">
    <source>
        <dbReference type="PROSITE" id="PS50928"/>
    </source>
</evidence>
<accession>A0A7L9RU26</accession>
<evidence type="ECO:0000313" key="13">
    <source>
        <dbReference type="EMBL" id="QOL20029.1"/>
    </source>
</evidence>
<feature type="transmembrane region" description="Helical" evidence="11">
    <location>
        <begin position="20"/>
        <end position="42"/>
    </location>
</feature>
<gene>
    <name evidence="13" type="primary">artQ</name>
    <name evidence="13" type="ORF">CPBP_00806</name>
</gene>
<dbReference type="PANTHER" id="PTHR30614:SF20">
    <property type="entry name" value="GLUTAMINE TRANSPORT SYSTEM PERMEASE PROTEIN GLNP"/>
    <property type="match status" value="1"/>
</dbReference>
<keyword evidence="9 11" id="KW-1133">Transmembrane helix</keyword>
<evidence type="ECO:0000256" key="1">
    <source>
        <dbReference type="ARBA" id="ARBA00003159"/>
    </source>
</evidence>
<comment type="similarity">
    <text evidence="3">Belongs to the binding-protein-dependent transport system permease family. HisMQ subfamily.</text>
</comment>
<reference evidence="13 14" key="1">
    <citation type="submission" date="2020-06" db="EMBL/GenBank/DDBJ databases">
        <title>The endosymbiont of the kinetoplastid Bodo saltans is a Paracaedibacter-like alpha-proteobacterium possessing a putative toxin-antitoxin system.</title>
        <authorList>
            <person name="Midha S."/>
            <person name="Rigden D.J."/>
            <person name="Siozios S."/>
            <person name="Hurst G.D.D."/>
            <person name="Jackson A.P."/>
        </authorList>
    </citation>
    <scope>NUCLEOTIDE SEQUENCE [LARGE SCALE GENOMIC DNA]</scope>
    <source>
        <strain evidence="13">Lake Konstanz</strain>
    </source>
</reference>
<feature type="transmembrane region" description="Helical" evidence="11">
    <location>
        <begin position="183"/>
        <end position="205"/>
    </location>
</feature>
<dbReference type="CDD" id="cd06261">
    <property type="entry name" value="TM_PBP2"/>
    <property type="match status" value="1"/>
</dbReference>
<evidence type="ECO:0000256" key="9">
    <source>
        <dbReference type="ARBA" id="ARBA00022989"/>
    </source>
</evidence>
<evidence type="ECO:0000256" key="10">
    <source>
        <dbReference type="ARBA" id="ARBA00023136"/>
    </source>
</evidence>
<dbReference type="Proteomes" id="UP000594001">
    <property type="component" value="Chromosome"/>
</dbReference>
<name>A0A7L9RU26_9PROT</name>